<dbReference type="OrthoDB" id="10531510at2759"/>
<dbReference type="AlphaFoldDB" id="A0A9N9CEI1"/>
<feature type="region of interest" description="Disordered" evidence="1">
    <location>
        <begin position="154"/>
        <end position="202"/>
    </location>
</feature>
<accession>A0A9N9CEI1</accession>
<sequence>MARKRNCRDCKKELTDKYFLFTGTFPFSGEEGDGTRTSASRANYCASCRIKWNLPDNKTLLNSIRKARQELEPYLQKPEIDARNKDYKQKVVQPVVEEILGGKLDEEINTELEGHIPGYCAGRAEGSFNINGKSDNKLALQAFLRALTIKEKELKKELPEENNLPTNDDNNSPLPDNSPHPPPKPSSNGSNSPPPNESNYTL</sequence>
<feature type="compositionally biased region" description="Low complexity" evidence="1">
    <location>
        <begin position="161"/>
        <end position="175"/>
    </location>
</feature>
<protein>
    <submittedName>
        <fullName evidence="2">1840_t:CDS:1</fullName>
    </submittedName>
</protein>
<feature type="compositionally biased region" description="Low complexity" evidence="1">
    <location>
        <begin position="186"/>
        <end position="202"/>
    </location>
</feature>
<comment type="caution">
    <text evidence="2">The sequence shown here is derived from an EMBL/GenBank/DDBJ whole genome shotgun (WGS) entry which is preliminary data.</text>
</comment>
<dbReference type="EMBL" id="CAJVPK010001789">
    <property type="protein sequence ID" value="CAG8598535.1"/>
    <property type="molecule type" value="Genomic_DNA"/>
</dbReference>
<evidence type="ECO:0000313" key="3">
    <source>
        <dbReference type="Proteomes" id="UP000789706"/>
    </source>
</evidence>
<organism evidence="2 3">
    <name type="scientific">Diversispora eburnea</name>
    <dbReference type="NCBI Taxonomy" id="1213867"/>
    <lineage>
        <taxon>Eukaryota</taxon>
        <taxon>Fungi</taxon>
        <taxon>Fungi incertae sedis</taxon>
        <taxon>Mucoromycota</taxon>
        <taxon>Glomeromycotina</taxon>
        <taxon>Glomeromycetes</taxon>
        <taxon>Diversisporales</taxon>
        <taxon>Diversisporaceae</taxon>
        <taxon>Diversispora</taxon>
    </lineage>
</organism>
<proteinExistence type="predicted"/>
<keyword evidence="3" id="KW-1185">Reference proteome</keyword>
<evidence type="ECO:0000256" key="1">
    <source>
        <dbReference type="SAM" id="MobiDB-lite"/>
    </source>
</evidence>
<dbReference type="Proteomes" id="UP000789706">
    <property type="component" value="Unassembled WGS sequence"/>
</dbReference>
<evidence type="ECO:0000313" key="2">
    <source>
        <dbReference type="EMBL" id="CAG8598535.1"/>
    </source>
</evidence>
<feature type="compositionally biased region" description="Pro residues" evidence="1">
    <location>
        <begin position="176"/>
        <end position="185"/>
    </location>
</feature>
<gene>
    <name evidence="2" type="ORF">DEBURN_LOCUS9408</name>
</gene>
<name>A0A9N9CEI1_9GLOM</name>
<reference evidence="2" key="1">
    <citation type="submission" date="2021-06" db="EMBL/GenBank/DDBJ databases">
        <authorList>
            <person name="Kallberg Y."/>
            <person name="Tangrot J."/>
            <person name="Rosling A."/>
        </authorList>
    </citation>
    <scope>NUCLEOTIDE SEQUENCE</scope>
    <source>
        <strain evidence="2">AZ414A</strain>
    </source>
</reference>